<dbReference type="PANTHER" id="PTHR21461">
    <property type="entry name" value="GLYCOSYLTRANSFERASE FAMILY 92 PROTEIN"/>
    <property type="match status" value="1"/>
</dbReference>
<name>A9UW03_MONBE</name>
<feature type="signal peptide" evidence="4">
    <location>
        <begin position="1"/>
        <end position="22"/>
    </location>
</feature>
<dbReference type="AlphaFoldDB" id="A9UW03"/>
<organism evidence="5 6">
    <name type="scientific">Monosiga brevicollis</name>
    <name type="common">Choanoflagellate</name>
    <dbReference type="NCBI Taxonomy" id="81824"/>
    <lineage>
        <taxon>Eukaryota</taxon>
        <taxon>Choanoflagellata</taxon>
        <taxon>Craspedida</taxon>
        <taxon>Salpingoecidae</taxon>
        <taxon>Monosiga</taxon>
    </lineage>
</organism>
<keyword evidence="3" id="KW-1133">Transmembrane helix</keyword>
<dbReference type="Proteomes" id="UP000001357">
    <property type="component" value="Unassembled WGS sequence"/>
</dbReference>
<feature type="chain" id="PRO_5002744969" description="Glycosyltransferase family 92 protein" evidence="4">
    <location>
        <begin position="23"/>
        <end position="473"/>
    </location>
</feature>
<proteinExistence type="predicted"/>
<evidence type="ECO:0000256" key="1">
    <source>
        <dbReference type="ARBA" id="ARBA00004167"/>
    </source>
</evidence>
<dbReference type="KEGG" id="mbr:MONBRDRAFT_24301"/>
<dbReference type="Pfam" id="PF13704">
    <property type="entry name" value="Glyco_tranf_2_4"/>
    <property type="match status" value="1"/>
</dbReference>
<protein>
    <recommendedName>
        <fullName evidence="7">Glycosyltransferase family 92 protein</fullName>
    </recommendedName>
</protein>
<dbReference type="InParanoid" id="A9UW03"/>
<dbReference type="GeneID" id="5889760"/>
<sequence length="473" mass="53559">MHRLATWSTLAVLLLVGAGVGAEEEQVIEDEPLVATSAHQLLSQMENFVRMRGRNVTWRSTELVELPDYLKLLLPSASIDCGAPCRAKEMDNLIHPVSAVVMRNSNNQLGMMFFVEAHKLVLNGKHPVRVELLGCGVGPAETATENRLWTKAMSTRFETLRNHRWYEVTARTRPLSSAFAKVWCPLPQLAASGLEAVRPANNELYSNIVWDTATGRWQTLRNTPPLARSSAVAPMNKPWLRVRAGPCEATCQLSTFEPLVLPRKTKLAEHGVVVGIMHHVTPILEQFMRYYRDHFDVTHFTFYTNESWVNASENGLHPPPGVSATVIQWPSPLQTYKFGKSLALADFTDRARYAYEWVYSIDVDEFLIYNPPTPGLRFPDLLRQKRQEDPAIACYTLLRHNVKRDCSLPQVRYARGHNVTLQDMISDKDRNYVSPKAVYHLPATQQVRVPPQGPCCTRVFCKQLNDYATPIPM</sequence>
<accession>A9UW03</accession>
<keyword evidence="6" id="KW-1185">Reference proteome</keyword>
<dbReference type="GO" id="GO:0016757">
    <property type="term" value="F:glycosyltransferase activity"/>
    <property type="evidence" value="ECO:0000318"/>
    <property type="project" value="GO_Central"/>
</dbReference>
<comment type="subcellular location">
    <subcellularLocation>
        <location evidence="1">Membrane</location>
        <topology evidence="1">Single-pass membrane protein</topology>
    </subcellularLocation>
</comment>
<evidence type="ECO:0000256" key="3">
    <source>
        <dbReference type="ARBA" id="ARBA00022989"/>
    </source>
</evidence>
<keyword evidence="4" id="KW-0732">Signal</keyword>
<keyword evidence="3" id="KW-0472">Membrane</keyword>
<gene>
    <name evidence="5" type="ORF">MONBRDRAFT_24301</name>
</gene>
<dbReference type="GO" id="GO:0005737">
    <property type="term" value="C:cytoplasm"/>
    <property type="evidence" value="ECO:0000318"/>
    <property type="project" value="GO_Central"/>
</dbReference>
<evidence type="ECO:0000256" key="2">
    <source>
        <dbReference type="ARBA" id="ARBA00022692"/>
    </source>
</evidence>
<evidence type="ECO:0000313" key="5">
    <source>
        <dbReference type="EMBL" id="EDQ90682.1"/>
    </source>
</evidence>
<dbReference type="EMBL" id="CH991547">
    <property type="protein sequence ID" value="EDQ90682.1"/>
    <property type="molecule type" value="Genomic_DNA"/>
</dbReference>
<evidence type="ECO:0008006" key="7">
    <source>
        <dbReference type="Google" id="ProtNLM"/>
    </source>
</evidence>
<dbReference type="GO" id="GO:0016020">
    <property type="term" value="C:membrane"/>
    <property type="evidence" value="ECO:0007669"/>
    <property type="project" value="UniProtKB-SubCell"/>
</dbReference>
<evidence type="ECO:0000313" key="6">
    <source>
        <dbReference type="Proteomes" id="UP000001357"/>
    </source>
</evidence>
<dbReference type="RefSeq" id="XP_001744733.1">
    <property type="nucleotide sequence ID" value="XM_001744681.1"/>
</dbReference>
<keyword evidence="2" id="KW-0812">Transmembrane</keyword>
<reference evidence="5 6" key="1">
    <citation type="journal article" date="2008" name="Nature">
        <title>The genome of the choanoflagellate Monosiga brevicollis and the origin of metazoans.</title>
        <authorList>
            <consortium name="JGI Sequencing"/>
            <person name="King N."/>
            <person name="Westbrook M.J."/>
            <person name="Young S.L."/>
            <person name="Kuo A."/>
            <person name="Abedin M."/>
            <person name="Chapman J."/>
            <person name="Fairclough S."/>
            <person name="Hellsten U."/>
            <person name="Isogai Y."/>
            <person name="Letunic I."/>
            <person name="Marr M."/>
            <person name="Pincus D."/>
            <person name="Putnam N."/>
            <person name="Rokas A."/>
            <person name="Wright K.J."/>
            <person name="Zuzow R."/>
            <person name="Dirks W."/>
            <person name="Good M."/>
            <person name="Goodstein D."/>
            <person name="Lemons D."/>
            <person name="Li W."/>
            <person name="Lyons J.B."/>
            <person name="Morris A."/>
            <person name="Nichols S."/>
            <person name="Richter D.J."/>
            <person name="Salamov A."/>
            <person name="Bork P."/>
            <person name="Lim W.A."/>
            <person name="Manning G."/>
            <person name="Miller W.T."/>
            <person name="McGinnis W."/>
            <person name="Shapiro H."/>
            <person name="Tjian R."/>
            <person name="Grigoriev I.V."/>
            <person name="Rokhsar D."/>
        </authorList>
    </citation>
    <scope>NUCLEOTIDE SEQUENCE [LARGE SCALE GENOMIC DNA]</scope>
    <source>
        <strain evidence="6">MX1 / ATCC 50154</strain>
    </source>
</reference>
<evidence type="ECO:0000256" key="4">
    <source>
        <dbReference type="SAM" id="SignalP"/>
    </source>
</evidence>
<dbReference type="PANTHER" id="PTHR21461:SF69">
    <property type="entry name" value="GLYCOSYLTRANSFERASE FAMILY 92 PROTEIN"/>
    <property type="match status" value="1"/>
</dbReference>